<dbReference type="EMBL" id="FORC01000002">
    <property type="protein sequence ID" value="SFI74229.1"/>
    <property type="molecule type" value="Genomic_DNA"/>
</dbReference>
<organism evidence="1 2">
    <name type="scientific">Phytopseudomonas argentinensis</name>
    <dbReference type="NCBI Taxonomy" id="289370"/>
    <lineage>
        <taxon>Bacteria</taxon>
        <taxon>Pseudomonadati</taxon>
        <taxon>Pseudomonadota</taxon>
        <taxon>Gammaproteobacteria</taxon>
        <taxon>Pseudomonadales</taxon>
        <taxon>Pseudomonadaceae</taxon>
        <taxon>Phytopseudomonas</taxon>
    </lineage>
</organism>
<protein>
    <submittedName>
        <fullName evidence="1">Uncharacterized protein</fullName>
    </submittedName>
</protein>
<dbReference type="Proteomes" id="UP000183018">
    <property type="component" value="Unassembled WGS sequence"/>
</dbReference>
<keyword evidence="2" id="KW-1185">Reference proteome</keyword>
<dbReference type="InterPro" id="IPR021378">
    <property type="entry name" value="DUF3010"/>
</dbReference>
<reference evidence="2" key="1">
    <citation type="submission" date="2016-10" db="EMBL/GenBank/DDBJ databases">
        <authorList>
            <person name="Varghese N."/>
            <person name="Submissions S."/>
        </authorList>
    </citation>
    <scope>NUCLEOTIDE SEQUENCE [LARGE SCALE GENOMIC DNA]</scope>
    <source>
        <strain evidence="2">LMG 22563</strain>
    </source>
</reference>
<sequence length="137" mass="14898">MVVTGIYLKANEARIVTLTGTKDSHSPVAIKFHKLGLSKNPTQDDVEVFTQTLKAYCTDNRVDKIVINRRATTGHGAGGAGTFILEGIILAISPAPIDFVHSLTINATNRREQERKSNRPATADLAMAYDIAYEGLE</sequence>
<name>A0A1I3KP10_9GAMM</name>
<dbReference type="OrthoDB" id="6892585at2"/>
<accession>A0A1I3KP10</accession>
<evidence type="ECO:0000313" key="2">
    <source>
        <dbReference type="Proteomes" id="UP000183018"/>
    </source>
</evidence>
<dbReference type="STRING" id="289370.SAMN05216602_2625"/>
<dbReference type="RefSeq" id="WP_074884314.1">
    <property type="nucleotide sequence ID" value="NZ_FORC01000002.1"/>
</dbReference>
<evidence type="ECO:0000313" key="1">
    <source>
        <dbReference type="EMBL" id="SFI74229.1"/>
    </source>
</evidence>
<dbReference type="AlphaFoldDB" id="A0A1I3KP10"/>
<dbReference type="Pfam" id="PF11215">
    <property type="entry name" value="DUF3010"/>
    <property type="match status" value="1"/>
</dbReference>
<gene>
    <name evidence="1" type="ORF">SAMN05216602_2625</name>
</gene>
<proteinExistence type="predicted"/>